<sequence>MPNKRISLGRGTGKIVTRVRDVTIFYLA</sequence>
<organism evidence="1">
    <name type="scientific">marine sediment metagenome</name>
    <dbReference type="NCBI Taxonomy" id="412755"/>
    <lineage>
        <taxon>unclassified sequences</taxon>
        <taxon>metagenomes</taxon>
        <taxon>ecological metagenomes</taxon>
    </lineage>
</organism>
<proteinExistence type="predicted"/>
<feature type="non-terminal residue" evidence="1">
    <location>
        <position position="28"/>
    </location>
</feature>
<comment type="caution">
    <text evidence="1">The sequence shown here is derived from an EMBL/GenBank/DDBJ whole genome shotgun (WGS) entry which is preliminary data.</text>
</comment>
<protein>
    <submittedName>
        <fullName evidence="1">Uncharacterized protein</fullName>
    </submittedName>
</protein>
<dbReference type="EMBL" id="LAZR01037811">
    <property type="protein sequence ID" value="KKL21230.1"/>
    <property type="molecule type" value="Genomic_DNA"/>
</dbReference>
<name>A0A0F9BHE6_9ZZZZ</name>
<gene>
    <name evidence="1" type="ORF">LCGC14_2447590</name>
</gene>
<dbReference type="AlphaFoldDB" id="A0A0F9BHE6"/>
<evidence type="ECO:0000313" key="1">
    <source>
        <dbReference type="EMBL" id="KKL21230.1"/>
    </source>
</evidence>
<accession>A0A0F9BHE6</accession>
<reference evidence="1" key="1">
    <citation type="journal article" date="2015" name="Nature">
        <title>Complex archaea that bridge the gap between prokaryotes and eukaryotes.</title>
        <authorList>
            <person name="Spang A."/>
            <person name="Saw J.H."/>
            <person name="Jorgensen S.L."/>
            <person name="Zaremba-Niedzwiedzka K."/>
            <person name="Martijn J."/>
            <person name="Lind A.E."/>
            <person name="van Eijk R."/>
            <person name="Schleper C."/>
            <person name="Guy L."/>
            <person name="Ettema T.J."/>
        </authorList>
    </citation>
    <scope>NUCLEOTIDE SEQUENCE</scope>
</reference>